<evidence type="ECO:0000313" key="1">
    <source>
        <dbReference type="EMBL" id="KAA8997842.1"/>
    </source>
</evidence>
<keyword evidence="2" id="KW-1185">Reference proteome</keyword>
<name>A0ABQ6T0J4_9GAMM</name>
<organism evidence="1 2">
    <name type="scientific">Stenotrophomonas cyclobalanopsidis</name>
    <dbReference type="NCBI Taxonomy" id="2771362"/>
    <lineage>
        <taxon>Bacteria</taxon>
        <taxon>Pseudomonadati</taxon>
        <taxon>Pseudomonadota</taxon>
        <taxon>Gammaproteobacteria</taxon>
        <taxon>Lysobacterales</taxon>
        <taxon>Lysobacteraceae</taxon>
        <taxon>Stenotrophomonas</taxon>
    </lineage>
</organism>
<dbReference type="RefSeq" id="WP_150454791.1">
    <property type="nucleotide sequence ID" value="NZ_VYKI01000012.1"/>
</dbReference>
<reference evidence="1 2" key="1">
    <citation type="journal article" date="2020" name="Antonie Van Leeuwenhoek">
        <title>Stenotrophomonas cyclobalanopsidis sp. nov., isolated from the leaf spot disease of Cyclobalanopsis patelliformis.</title>
        <authorList>
            <person name="Bian D.R."/>
            <person name="Xue H."/>
            <person name="Piao C.G."/>
            <person name="Li Y."/>
        </authorList>
    </citation>
    <scope>NUCLEOTIDE SEQUENCE [LARGE SCALE GENOMIC DNA]</scope>
    <source>
        <strain evidence="1 2">TPQG1-4</strain>
    </source>
</reference>
<dbReference type="EMBL" id="VYKI01000012">
    <property type="protein sequence ID" value="KAA8997842.1"/>
    <property type="molecule type" value="Genomic_DNA"/>
</dbReference>
<comment type="caution">
    <text evidence="1">The sequence shown here is derived from an EMBL/GenBank/DDBJ whole genome shotgun (WGS) entry which is preliminary data.</text>
</comment>
<dbReference type="Proteomes" id="UP000326367">
    <property type="component" value="Unassembled WGS sequence"/>
</dbReference>
<sequence length="89" mass="10099">MLFAVDELESEICKLRGLLQMLHEDQPDVLEDVFEFHVGSLISHSAPAHHARIRTSARDMLVAIQALPRHSDNNKADFRLMPELLARPS</sequence>
<evidence type="ECO:0000313" key="2">
    <source>
        <dbReference type="Proteomes" id="UP000326367"/>
    </source>
</evidence>
<gene>
    <name evidence="1" type="ORF">FJU31_11070</name>
</gene>
<proteinExistence type="predicted"/>
<protein>
    <submittedName>
        <fullName evidence="1">Uncharacterized protein</fullName>
    </submittedName>
</protein>
<accession>A0ABQ6T0J4</accession>